<dbReference type="EMBL" id="KI283873">
    <property type="protein sequence ID" value="ESA13466.1"/>
    <property type="molecule type" value="Genomic_DNA"/>
</dbReference>
<gene>
    <name evidence="1" type="ORF">GLOINDRAFT_2877</name>
</gene>
<evidence type="ECO:0000313" key="1">
    <source>
        <dbReference type="EMBL" id="ESA13466.1"/>
    </source>
</evidence>
<accession>U9UCX3</accession>
<protein>
    <submittedName>
        <fullName evidence="1">Uncharacterized protein</fullName>
    </submittedName>
</protein>
<dbReference type="AlphaFoldDB" id="U9UCX3"/>
<name>U9UCX3_RHIID</name>
<proteinExistence type="predicted"/>
<sequence>MSPNGYALEKVPYTINRYTDEAKRLHYVLNGALEESIDEFPNLKTWVARIELMDNPEKLDESIKNGTQQMKNRLFIQT</sequence>
<reference evidence="1" key="1">
    <citation type="submission" date="2013-07" db="EMBL/GenBank/DDBJ databases">
        <title>The genome of an arbuscular mycorrhizal fungus provides insights into the evolution of the oldest plant symbiosis.</title>
        <authorList>
            <consortium name="DOE Joint Genome Institute"/>
            <person name="Tisserant E."/>
            <person name="Malbreil M."/>
            <person name="Kuo A."/>
            <person name="Kohler A."/>
            <person name="Symeonidi A."/>
            <person name="Balestrini R."/>
            <person name="Charron P."/>
            <person name="Duensing N."/>
            <person name="Frei-dit-Frey N."/>
            <person name="Gianinazzi-Pearson V."/>
            <person name="Gilbert B."/>
            <person name="Handa Y."/>
            <person name="Hijri M."/>
            <person name="Kaul R."/>
            <person name="Kawaguchi M."/>
            <person name="Krajinski F."/>
            <person name="Lammers P."/>
            <person name="Lapierre D."/>
            <person name="Masclaux F.G."/>
            <person name="Murat C."/>
            <person name="Morin E."/>
            <person name="Ndikumana S."/>
            <person name="Pagni M."/>
            <person name="Petitpierre D."/>
            <person name="Requena N."/>
            <person name="Rosikiewicz P."/>
            <person name="Riley R."/>
            <person name="Saito K."/>
            <person name="San Clemente H."/>
            <person name="Shapiro H."/>
            <person name="van Tuinen D."/>
            <person name="Becard G."/>
            <person name="Bonfante P."/>
            <person name="Paszkowski U."/>
            <person name="Shachar-Hill Y."/>
            <person name="Young J.P."/>
            <person name="Sanders I.R."/>
            <person name="Henrissat B."/>
            <person name="Rensing S.A."/>
            <person name="Grigoriev I.V."/>
            <person name="Corradi N."/>
            <person name="Roux C."/>
            <person name="Martin F."/>
        </authorList>
    </citation>
    <scope>NUCLEOTIDE SEQUENCE</scope>
    <source>
        <strain evidence="1">DAOM 197198</strain>
    </source>
</reference>
<dbReference type="Gene3D" id="1.20.1050.10">
    <property type="match status" value="1"/>
</dbReference>
<organism evidence="1">
    <name type="scientific">Rhizophagus irregularis (strain DAOM 181602 / DAOM 197198 / MUCL 43194)</name>
    <name type="common">Arbuscular mycorrhizal fungus</name>
    <name type="synonym">Glomus intraradices</name>
    <dbReference type="NCBI Taxonomy" id="747089"/>
    <lineage>
        <taxon>Eukaryota</taxon>
        <taxon>Fungi</taxon>
        <taxon>Fungi incertae sedis</taxon>
        <taxon>Mucoromycota</taxon>
        <taxon>Glomeromycotina</taxon>
        <taxon>Glomeromycetes</taxon>
        <taxon>Glomerales</taxon>
        <taxon>Glomeraceae</taxon>
        <taxon>Rhizophagus</taxon>
    </lineage>
</organism>
<dbReference type="HOGENOM" id="CLU_2623225_0_0_1"/>